<evidence type="ECO:0000256" key="5">
    <source>
        <dbReference type="SAM" id="Phobius"/>
    </source>
</evidence>
<dbReference type="InterPro" id="IPR018060">
    <property type="entry name" value="HTH_AraC"/>
</dbReference>
<feature type="transmembrane region" description="Helical" evidence="5">
    <location>
        <begin position="17"/>
        <end position="37"/>
    </location>
</feature>
<evidence type="ECO:0000313" key="8">
    <source>
        <dbReference type="Proteomes" id="UP000029518"/>
    </source>
</evidence>
<evidence type="ECO:0000256" key="2">
    <source>
        <dbReference type="ARBA" id="ARBA00023125"/>
    </source>
</evidence>
<dbReference type="EMBL" id="CP009285">
    <property type="protein sequence ID" value="AIQ55778.1"/>
    <property type="molecule type" value="Genomic_DNA"/>
</dbReference>
<dbReference type="InterPro" id="IPR018062">
    <property type="entry name" value="HTH_AraC-typ_CS"/>
</dbReference>
<evidence type="ECO:0000259" key="6">
    <source>
        <dbReference type="PROSITE" id="PS01124"/>
    </source>
</evidence>
<keyword evidence="3" id="KW-0804">Transcription</keyword>
<evidence type="ECO:0000256" key="1">
    <source>
        <dbReference type="ARBA" id="ARBA00023015"/>
    </source>
</evidence>
<feature type="domain" description="HTH araC/xylS-type" evidence="6">
    <location>
        <begin position="651"/>
        <end position="749"/>
    </location>
</feature>
<feature type="compositionally biased region" description="Basic and acidic residues" evidence="4">
    <location>
        <begin position="745"/>
        <end position="761"/>
    </location>
</feature>
<keyword evidence="5" id="KW-0472">Membrane</keyword>
<evidence type="ECO:0000313" key="7">
    <source>
        <dbReference type="EMBL" id="AIQ55778.1"/>
    </source>
</evidence>
<name>A0A089L9E3_PAEBO</name>
<protein>
    <submittedName>
        <fullName evidence="7">AraC family transcriptional regulator</fullName>
    </submittedName>
</protein>
<dbReference type="PROSITE" id="PS00041">
    <property type="entry name" value="HTH_ARAC_FAMILY_1"/>
    <property type="match status" value="1"/>
</dbReference>
<accession>A0A089L9E3</accession>
<dbReference type="InterPro" id="IPR041522">
    <property type="entry name" value="CdaR_GGDEF"/>
</dbReference>
<keyword evidence="2" id="KW-0238">DNA-binding</keyword>
<dbReference type="SUPFAM" id="SSF46689">
    <property type="entry name" value="Homeodomain-like"/>
    <property type="match status" value="2"/>
</dbReference>
<feature type="region of interest" description="Disordered" evidence="4">
    <location>
        <begin position="743"/>
        <end position="772"/>
    </location>
</feature>
<dbReference type="AlphaFoldDB" id="A0A089L9E3"/>
<keyword evidence="8" id="KW-1185">Reference proteome</keyword>
<dbReference type="PANTHER" id="PTHR43280">
    <property type="entry name" value="ARAC-FAMILY TRANSCRIPTIONAL REGULATOR"/>
    <property type="match status" value="1"/>
</dbReference>
<feature type="transmembrane region" description="Helical" evidence="5">
    <location>
        <begin position="293"/>
        <end position="312"/>
    </location>
</feature>
<proteinExistence type="predicted"/>
<keyword evidence="5" id="KW-0812">Transmembrane</keyword>
<dbReference type="GO" id="GO:0043565">
    <property type="term" value="F:sequence-specific DNA binding"/>
    <property type="evidence" value="ECO:0007669"/>
    <property type="project" value="InterPro"/>
</dbReference>
<dbReference type="InterPro" id="IPR020449">
    <property type="entry name" value="Tscrpt_reg_AraC-type_HTH"/>
</dbReference>
<dbReference type="SMART" id="SM00342">
    <property type="entry name" value="HTH_ARAC"/>
    <property type="match status" value="1"/>
</dbReference>
<dbReference type="RefSeq" id="WP_042210104.1">
    <property type="nucleotide sequence ID" value="NZ_CP009285.1"/>
</dbReference>
<dbReference type="PROSITE" id="PS01124">
    <property type="entry name" value="HTH_ARAC_FAMILY_2"/>
    <property type="match status" value="1"/>
</dbReference>
<dbReference type="HOGENOM" id="CLU_362415_0_0_9"/>
<dbReference type="PANTHER" id="PTHR43280:SF2">
    <property type="entry name" value="HTH-TYPE TRANSCRIPTIONAL REGULATOR EXSA"/>
    <property type="match status" value="1"/>
</dbReference>
<sequence>MLRFKLKYLLNNKQNRLILMLTAGVSLLITLIGLFSYREYRNALDTELNTPNVELLQINVDVTNRAFRESDNKAVDLSFHPAVLKYIEAATGDNARIAAEPQEYLKTLATEPDVHAISVIKFKDHSVLSSGYGYVSSWENAPEHAWESWIGEIKEKPLLIKRRLYTGTDSRLSETELLSLARPVVENGEVTGAVLIDLDYDMLFSKMYTHLSNYQLVYNLEGELIYPKLNLPFPLADMQNVLKDIDVSPFAHVRIGGQAYMANQTFSNVTGWRLISLVPMEQLLKNVKIARNMMLMLSLISIAVGLSAIYYYNFAAFRPLKRINKLLLPEQKAAGQGGLYDLEPVIGKLVGDFQSKSLVADWSLPELRSKFVQDLITRSIGTQETQTKFEHYFGGWTEGPFETLALSIDRHTQWAAGFIEEDQLLLKYAMINIVHEYFEASWRSVIAAPQKDSLVILLQAKSREEKPLYTDARKLADLILEVLNISVSIGIGEQAGAIAQVPRSYSEAQLALSYRLYEGYAHVRVYSHAENKYEESSGSADEAWKQEMLSALKSSDARAAQEWIRRWSAETRKKGIQPQKVFRTVDDLLEEILHIAAAGGYPLPAELADYTWHQVSTMELQEIEDMLCSIAVHMAGAFGAHRQSKEFLLVQNLIKYMEENLQFNIGLQDIASHVNMGVSSVSTIFKEETGTTVYDYLTNLRIDKACELLQDSTLRIADIALQVGYQNENSFIRVFRKIKSTTPGKFRENSKSSKEYADQPKPRHSGVSEDSE</sequence>
<dbReference type="Proteomes" id="UP000029518">
    <property type="component" value="Chromosome"/>
</dbReference>
<gene>
    <name evidence="7" type="ORF">PBOR_01435</name>
</gene>
<evidence type="ECO:0000256" key="4">
    <source>
        <dbReference type="SAM" id="MobiDB-lite"/>
    </source>
</evidence>
<dbReference type="OrthoDB" id="2644435at2"/>
<organism evidence="7 8">
    <name type="scientific">Paenibacillus borealis</name>
    <dbReference type="NCBI Taxonomy" id="160799"/>
    <lineage>
        <taxon>Bacteria</taxon>
        <taxon>Bacillati</taxon>
        <taxon>Bacillota</taxon>
        <taxon>Bacilli</taxon>
        <taxon>Bacillales</taxon>
        <taxon>Paenibacillaceae</taxon>
        <taxon>Paenibacillus</taxon>
    </lineage>
</organism>
<dbReference type="GO" id="GO:0003700">
    <property type="term" value="F:DNA-binding transcription factor activity"/>
    <property type="evidence" value="ECO:0007669"/>
    <property type="project" value="InterPro"/>
</dbReference>
<dbReference type="Pfam" id="PF17853">
    <property type="entry name" value="GGDEF_2"/>
    <property type="match status" value="1"/>
</dbReference>
<dbReference type="Gene3D" id="1.10.10.60">
    <property type="entry name" value="Homeodomain-like"/>
    <property type="match status" value="2"/>
</dbReference>
<dbReference type="PRINTS" id="PR00032">
    <property type="entry name" value="HTHARAC"/>
</dbReference>
<keyword evidence="1" id="KW-0805">Transcription regulation</keyword>
<dbReference type="Pfam" id="PF12833">
    <property type="entry name" value="HTH_18"/>
    <property type="match status" value="1"/>
</dbReference>
<dbReference type="InterPro" id="IPR009057">
    <property type="entry name" value="Homeodomain-like_sf"/>
</dbReference>
<reference evidence="7" key="1">
    <citation type="submission" date="2014-08" db="EMBL/GenBank/DDBJ databases">
        <title>Comparative genomics of the Paenibacillus odorifer group.</title>
        <authorList>
            <person name="den Bakker H.C."/>
            <person name="Tsai Y.-C.Y.-C."/>
            <person name="Martin N."/>
            <person name="Korlach J."/>
            <person name="Wiedmann M."/>
        </authorList>
    </citation>
    <scope>NUCLEOTIDE SEQUENCE [LARGE SCALE GENOMIC DNA]</scope>
    <source>
        <strain evidence="7">DSM 13188</strain>
    </source>
</reference>
<dbReference type="KEGG" id="pbd:PBOR_01435"/>
<evidence type="ECO:0000256" key="3">
    <source>
        <dbReference type="ARBA" id="ARBA00023163"/>
    </source>
</evidence>
<keyword evidence="5" id="KW-1133">Transmembrane helix</keyword>